<gene>
    <name evidence="2" type="ORF">FM105_09550</name>
</gene>
<dbReference type="InterPro" id="IPR001279">
    <property type="entry name" value="Metallo-B-lactamas"/>
</dbReference>
<dbReference type="InterPro" id="IPR036866">
    <property type="entry name" value="RibonucZ/Hydroxyglut_hydro"/>
</dbReference>
<dbReference type="AlphaFoldDB" id="A0A1X6XHZ2"/>
<organism evidence="2 3">
    <name type="scientific">Brevibacterium yomogidense</name>
    <dbReference type="NCBI Taxonomy" id="946573"/>
    <lineage>
        <taxon>Bacteria</taxon>
        <taxon>Bacillati</taxon>
        <taxon>Actinomycetota</taxon>
        <taxon>Actinomycetes</taxon>
        <taxon>Micrococcales</taxon>
        <taxon>Brevibacteriaceae</taxon>
        <taxon>Brevibacterium</taxon>
    </lineage>
</organism>
<evidence type="ECO:0000313" key="3">
    <source>
        <dbReference type="Proteomes" id="UP000196581"/>
    </source>
</evidence>
<feature type="domain" description="Metallo-beta-lactamase" evidence="1">
    <location>
        <begin position="17"/>
        <end position="228"/>
    </location>
</feature>
<dbReference type="SMART" id="SM00849">
    <property type="entry name" value="Lactamase_B"/>
    <property type="match status" value="1"/>
</dbReference>
<dbReference type="PANTHER" id="PTHR42951">
    <property type="entry name" value="METALLO-BETA-LACTAMASE DOMAIN-CONTAINING"/>
    <property type="match status" value="1"/>
</dbReference>
<dbReference type="InterPro" id="IPR050855">
    <property type="entry name" value="NDM-1-like"/>
</dbReference>
<keyword evidence="3" id="KW-1185">Reference proteome</keyword>
<dbReference type="EMBL" id="FWFF01000017">
    <property type="protein sequence ID" value="SLM98760.1"/>
    <property type="molecule type" value="Genomic_DNA"/>
</dbReference>
<dbReference type="PANTHER" id="PTHR42951:SF4">
    <property type="entry name" value="ACYL-COENZYME A THIOESTERASE MBLAC2"/>
    <property type="match status" value="1"/>
</dbReference>
<dbReference type="Proteomes" id="UP000196581">
    <property type="component" value="Unassembled WGS sequence"/>
</dbReference>
<accession>A0A1X6XHZ2</accession>
<sequence length="288" mass="29844">MAGMSATVHVLVSDPARLTCVLITGSDRALLVDTGSGPDQAGRILSAVRDLTDLPLIVANTHDHWDHFFGNPTFAEAGVAEFLASPAFVRDSPGSAWLQHAEASEHVLDLPSPDALVVPTRAVADGEILDLGARRADEASGAESAPGGGTAHRVEAHRIEAHRVEFLHMTGHTDTDLVVRAGPIVVCGDLVEEGAPPQVGLDATPLAWARSLESLLALPDVDVFVPGHGSPVGRAFVETQRDDLLHAAEADDASTLPTRVVGALAGDAAPAPTARVDPSSGVGVTRIL</sequence>
<proteinExistence type="predicted"/>
<evidence type="ECO:0000313" key="2">
    <source>
        <dbReference type="EMBL" id="SLM98760.1"/>
    </source>
</evidence>
<name>A0A1X6XHZ2_9MICO</name>
<dbReference type="Gene3D" id="3.60.15.10">
    <property type="entry name" value="Ribonuclease Z/Hydroxyacylglutathione hydrolase-like"/>
    <property type="match status" value="1"/>
</dbReference>
<dbReference type="SUPFAM" id="SSF56281">
    <property type="entry name" value="Metallo-hydrolase/oxidoreductase"/>
    <property type="match status" value="1"/>
</dbReference>
<protein>
    <submittedName>
        <fullName evidence="2">Putative metallo-beta-lactamase</fullName>
    </submittedName>
</protein>
<evidence type="ECO:0000259" key="1">
    <source>
        <dbReference type="SMART" id="SM00849"/>
    </source>
</evidence>
<dbReference type="Pfam" id="PF00753">
    <property type="entry name" value="Lactamase_B"/>
    <property type="match status" value="1"/>
</dbReference>
<reference evidence="3" key="1">
    <citation type="submission" date="2017-02" db="EMBL/GenBank/DDBJ databases">
        <authorList>
            <person name="Dridi B."/>
        </authorList>
    </citation>
    <scope>NUCLEOTIDE SEQUENCE [LARGE SCALE GENOMIC DNA]</scope>
    <source>
        <strain evidence="3">B Co 03.10</strain>
    </source>
</reference>